<dbReference type="Proteomes" id="UP000186141">
    <property type="component" value="Unassembled WGS sequence"/>
</dbReference>
<reference evidence="2 3" key="1">
    <citation type="submission" date="2017-01" db="EMBL/GenBank/DDBJ databases">
        <authorList>
            <person name="Mah S.A."/>
            <person name="Swanson W.J."/>
            <person name="Moy G.W."/>
            <person name="Vacquier V.D."/>
        </authorList>
    </citation>
    <scope>NUCLEOTIDE SEQUENCE [LARGE SCALE GENOMIC DNA]</scope>
    <source>
        <strain evidence="2 3">DSM 26375</strain>
    </source>
</reference>
<gene>
    <name evidence="2" type="ORF">SAMN05421774_101820</name>
</gene>
<evidence type="ECO:0000256" key="1">
    <source>
        <dbReference type="SAM" id="Coils"/>
    </source>
</evidence>
<dbReference type="STRING" id="1086013.SAMN05421774_101820"/>
<keyword evidence="3" id="KW-1185">Reference proteome</keyword>
<keyword evidence="1" id="KW-0175">Coiled coil</keyword>
<accession>A0A1N7L0M1</accession>
<evidence type="ECO:0000313" key="3">
    <source>
        <dbReference type="Proteomes" id="UP000186141"/>
    </source>
</evidence>
<evidence type="ECO:0000313" key="2">
    <source>
        <dbReference type="EMBL" id="SIS67375.1"/>
    </source>
</evidence>
<dbReference type="AlphaFoldDB" id="A0A1N7L0M1"/>
<sequence length="183" mass="19684">MQNLDDHERRLSAAMARIIAASDRLMEPPPAASQPEAENDTAAEVEIARLSRALDEALEQNAALSGELASARERRAASNGTLESRLAEQATRIDAQAVALQRMRMVNVQMREALRSLREALEGGVADAGQINRALQAELDGLRAVRRAEVADLDLLLAALDPLLDDPDPADLSASPMTEPDDA</sequence>
<proteinExistence type="predicted"/>
<dbReference type="EMBL" id="FTOT01000001">
    <property type="protein sequence ID" value="SIS67375.1"/>
    <property type="molecule type" value="Genomic_DNA"/>
</dbReference>
<dbReference type="OrthoDB" id="7871100at2"/>
<name>A0A1N7L0M1_9RHOB</name>
<feature type="coiled-coil region" evidence="1">
    <location>
        <begin position="4"/>
        <end position="74"/>
    </location>
</feature>
<dbReference type="RefSeq" id="WP_076528904.1">
    <property type="nucleotide sequence ID" value="NZ_BMEH01000001.1"/>
</dbReference>
<organism evidence="2 3">
    <name type="scientific">Gemmobacter megaterium</name>
    <dbReference type="NCBI Taxonomy" id="1086013"/>
    <lineage>
        <taxon>Bacteria</taxon>
        <taxon>Pseudomonadati</taxon>
        <taxon>Pseudomonadota</taxon>
        <taxon>Alphaproteobacteria</taxon>
        <taxon>Rhodobacterales</taxon>
        <taxon>Paracoccaceae</taxon>
        <taxon>Gemmobacter</taxon>
    </lineage>
</organism>
<protein>
    <submittedName>
        <fullName evidence="2">Uncharacterized protein</fullName>
    </submittedName>
</protein>